<dbReference type="RefSeq" id="XP_024572019.1">
    <property type="nucleotide sequence ID" value="XM_024726536.1"/>
</dbReference>
<feature type="coiled-coil region" evidence="2">
    <location>
        <begin position="324"/>
        <end position="379"/>
    </location>
</feature>
<sequence length="617" mass="70775">MPTSPAPHFGKKGVALFAQGSTSTNKNNEKKLKGSRIDQQLHELEHDDGNRHSKELTLCLNKYTKTIDDLHEKNRRLEQELAFDDYAARNNPHFNEQAAEKLSNLYRQGNNVLARLELERKELVRLNALIKSQETIAAQQKSKLHELVTLDRNQATMLGRIRKMEHDIDHRVVKLNEKLNRNRQLRKIIDEHRAERARMDEVYTKMSTEMMTKTNKIARVRDEVAKLRQEIEVTEQEIESVRLEGEEWEAKCDRRAAILIQELKGVVLRKKDAKDLGNGKTFEQLGENELLKHVSKATQSEDQSPARRNKWKSGQAKVTMDAMLAKLNENRMFLEKMYEVSEAEQFERVQYVNQLAEEIENHRQESTKMREEIGRLKQLKDSVDFEQMKRIEELRSKIQYTNEQKKVKDDANLRMQTFLDVLKPALFQFHSRIECASAHNGDITQVLSDIEEQLVNVLQAYHAKVESSKKDGFLQPPASTSPAVRRLSVAVGSRTRRRTTVLKRTAEKLGGGRLKSVAMISYPGSESASKAIGSTSLHEFVETGTKVSTTASVNAMISKEQPYRYANLRPPHLSVEELHKKDDVEEDYPLTYRELKAKLGRILAGSGVTASRLITLC</sequence>
<dbReference type="PANTHER" id="PTHR21694">
    <property type="entry name" value="COILED-COIL DOMAIN-CONTAINING PROTEIN 63"/>
    <property type="match status" value="1"/>
</dbReference>
<dbReference type="Proteomes" id="UP000054928">
    <property type="component" value="Unassembled WGS sequence"/>
</dbReference>
<organism evidence="4 5">
    <name type="scientific">Plasmopara halstedii</name>
    <name type="common">Downy mildew of sunflower</name>
    <dbReference type="NCBI Taxonomy" id="4781"/>
    <lineage>
        <taxon>Eukaryota</taxon>
        <taxon>Sar</taxon>
        <taxon>Stramenopiles</taxon>
        <taxon>Oomycota</taxon>
        <taxon>Peronosporomycetes</taxon>
        <taxon>Peronosporales</taxon>
        <taxon>Peronosporaceae</taxon>
        <taxon>Plasmopara</taxon>
    </lineage>
</organism>
<dbReference type="AlphaFoldDB" id="A0A0P1A636"/>
<dbReference type="OMA" id="EEWEMKC"/>
<dbReference type="PANTHER" id="PTHR21694:SF18">
    <property type="entry name" value="COILED-COIL DOMAIN-CONTAINING PROTEIN 63"/>
    <property type="match status" value="1"/>
</dbReference>
<proteinExistence type="predicted"/>
<evidence type="ECO:0000259" key="3">
    <source>
        <dbReference type="Pfam" id="PF21773"/>
    </source>
</evidence>
<evidence type="ECO:0000256" key="2">
    <source>
        <dbReference type="SAM" id="Coils"/>
    </source>
</evidence>
<dbReference type="OrthoDB" id="64371at2759"/>
<feature type="coiled-coil region" evidence="2">
    <location>
        <begin position="60"/>
        <end position="133"/>
    </location>
</feature>
<evidence type="ECO:0000256" key="1">
    <source>
        <dbReference type="ARBA" id="ARBA00023054"/>
    </source>
</evidence>
<feature type="coiled-coil region" evidence="2">
    <location>
        <begin position="175"/>
        <end position="251"/>
    </location>
</feature>
<dbReference type="Pfam" id="PF21773">
    <property type="entry name" value="ODAD1_CC"/>
    <property type="match status" value="1"/>
</dbReference>
<dbReference type="InterPro" id="IPR049258">
    <property type="entry name" value="ODAD1_CC"/>
</dbReference>
<feature type="domain" description="ODAD1 central coiled coil region" evidence="3">
    <location>
        <begin position="160"/>
        <end position="438"/>
    </location>
</feature>
<dbReference type="InterPro" id="IPR051876">
    <property type="entry name" value="ODA-DC/CCD"/>
</dbReference>
<keyword evidence="1 2" id="KW-0175">Coiled coil</keyword>
<dbReference type="STRING" id="4781.A0A0P1A636"/>
<reference evidence="5" key="1">
    <citation type="submission" date="2014-09" db="EMBL/GenBank/DDBJ databases">
        <authorList>
            <person name="Sharma Rahul"/>
            <person name="Thines Marco"/>
        </authorList>
    </citation>
    <scope>NUCLEOTIDE SEQUENCE [LARGE SCALE GENOMIC DNA]</scope>
</reference>
<accession>A0A0P1A636</accession>
<name>A0A0P1A636_PLAHL</name>
<dbReference type="EMBL" id="CCYD01000053">
    <property type="protein sequence ID" value="CEG35650.1"/>
    <property type="molecule type" value="Genomic_DNA"/>
</dbReference>
<evidence type="ECO:0000313" key="4">
    <source>
        <dbReference type="EMBL" id="CEG35650.1"/>
    </source>
</evidence>
<dbReference type="GeneID" id="36406575"/>
<protein>
    <recommendedName>
        <fullName evidence="3">ODAD1 central coiled coil region domain-containing protein</fullName>
    </recommendedName>
</protein>
<keyword evidence="5" id="KW-1185">Reference proteome</keyword>
<evidence type="ECO:0000313" key="5">
    <source>
        <dbReference type="Proteomes" id="UP000054928"/>
    </source>
</evidence>